<evidence type="ECO:0008006" key="4">
    <source>
        <dbReference type="Google" id="ProtNLM"/>
    </source>
</evidence>
<dbReference type="EMBL" id="LUKE01000003">
    <property type="protein sequence ID" value="KYG63760.1"/>
    <property type="molecule type" value="Genomic_DNA"/>
</dbReference>
<dbReference type="AlphaFoldDB" id="A0A150WJ87"/>
<dbReference type="Proteomes" id="UP000075320">
    <property type="component" value="Unassembled WGS sequence"/>
</dbReference>
<evidence type="ECO:0000313" key="3">
    <source>
        <dbReference type="Proteomes" id="UP000075320"/>
    </source>
</evidence>
<evidence type="ECO:0000256" key="1">
    <source>
        <dbReference type="SAM" id="SignalP"/>
    </source>
</evidence>
<dbReference type="RefSeq" id="WP_061835654.1">
    <property type="nucleotide sequence ID" value="NZ_LUKE01000003.1"/>
</dbReference>
<feature type="chain" id="PRO_5007573164" description="Secreted protein" evidence="1">
    <location>
        <begin position="19"/>
        <end position="179"/>
    </location>
</feature>
<comment type="caution">
    <text evidence="2">The sequence shown here is derived from an EMBL/GenBank/DDBJ whole genome shotgun (WGS) entry which is preliminary data.</text>
</comment>
<dbReference type="OrthoDB" id="5294019at2"/>
<organism evidence="2 3">
    <name type="scientific">Bdellovibrio bacteriovorus</name>
    <dbReference type="NCBI Taxonomy" id="959"/>
    <lineage>
        <taxon>Bacteria</taxon>
        <taxon>Pseudomonadati</taxon>
        <taxon>Bdellovibrionota</taxon>
        <taxon>Bdellovibrionia</taxon>
        <taxon>Bdellovibrionales</taxon>
        <taxon>Pseudobdellovibrionaceae</taxon>
        <taxon>Bdellovibrio</taxon>
    </lineage>
</organism>
<protein>
    <recommendedName>
        <fullName evidence="4">Secreted protein</fullName>
    </recommendedName>
</protein>
<keyword evidence="1" id="KW-0732">Signal</keyword>
<reference evidence="2 3" key="1">
    <citation type="submission" date="2016-03" db="EMBL/GenBank/DDBJ databases">
        <authorList>
            <person name="Ploux O."/>
        </authorList>
    </citation>
    <scope>NUCLEOTIDE SEQUENCE [LARGE SCALE GENOMIC DNA]</scope>
    <source>
        <strain evidence="2 3">R0</strain>
    </source>
</reference>
<accession>A0A150WJ87</accession>
<feature type="signal peptide" evidence="1">
    <location>
        <begin position="1"/>
        <end position="18"/>
    </location>
</feature>
<sequence>MRFLALLLSLSLTSPAFAMEGDLTLPDGAFFGALYNRLICDSFDEVGVNTPSALKTHDVQIEKLLADRMLIQFLVAANFKQDDSTCRYSMVLTRARNNALVKTDSKAFAIDGTSDCIQGKEELDKLFSGRLPYTYTKNPIRFISLKITTPTASEVCGEGADHFRVVFERVRNNTPTQPQ</sequence>
<keyword evidence="3" id="KW-1185">Reference proteome</keyword>
<proteinExistence type="predicted"/>
<name>A0A150WJ87_BDEBC</name>
<gene>
    <name evidence="2" type="ORF">AZI86_13120</name>
</gene>
<evidence type="ECO:0000313" key="2">
    <source>
        <dbReference type="EMBL" id="KYG63760.1"/>
    </source>
</evidence>